<dbReference type="InterPro" id="IPR051781">
    <property type="entry name" value="Metallo-dep_Hydrolase"/>
</dbReference>
<proteinExistence type="predicted"/>
<keyword evidence="2" id="KW-0378">Hydrolase</keyword>
<dbReference type="Proteomes" id="UP000070422">
    <property type="component" value="Unassembled WGS sequence"/>
</dbReference>
<dbReference type="PANTHER" id="PTHR43135">
    <property type="entry name" value="ALPHA-D-RIBOSE 1-METHYLPHOSPHONATE 5-TRIPHOSPHATE DIPHOSPHATASE"/>
    <property type="match status" value="1"/>
</dbReference>
<dbReference type="STRING" id="87541.AWM71_06040"/>
<comment type="caution">
    <text evidence="2">The sequence shown here is derived from an EMBL/GenBank/DDBJ whole genome shotgun (WGS) entry which is preliminary data.</text>
</comment>
<name>A0A133XUF3_9LACT</name>
<gene>
    <name evidence="2" type="ORF">HMPREF3187_01321</name>
</gene>
<organism evidence="2 3">
    <name type="scientific">Aerococcus christensenii</name>
    <dbReference type="NCBI Taxonomy" id="87541"/>
    <lineage>
        <taxon>Bacteria</taxon>
        <taxon>Bacillati</taxon>
        <taxon>Bacillota</taxon>
        <taxon>Bacilli</taxon>
        <taxon>Lactobacillales</taxon>
        <taxon>Aerococcaceae</taxon>
        <taxon>Aerococcus</taxon>
    </lineage>
</organism>
<dbReference type="Pfam" id="PF01979">
    <property type="entry name" value="Amidohydro_1"/>
    <property type="match status" value="1"/>
</dbReference>
<evidence type="ECO:0000313" key="3">
    <source>
        <dbReference type="Proteomes" id="UP000070422"/>
    </source>
</evidence>
<dbReference type="SUPFAM" id="SSF51338">
    <property type="entry name" value="Composite domain of metallo-dependent hydrolases"/>
    <property type="match status" value="1"/>
</dbReference>
<dbReference type="EMBL" id="LSCQ01000074">
    <property type="protein sequence ID" value="KXB34553.1"/>
    <property type="molecule type" value="Genomic_DNA"/>
</dbReference>
<dbReference type="Gene3D" id="3.20.20.140">
    <property type="entry name" value="Metal-dependent hydrolases"/>
    <property type="match status" value="1"/>
</dbReference>
<dbReference type="Gene3D" id="2.30.40.10">
    <property type="entry name" value="Urease, subunit C, domain 1"/>
    <property type="match status" value="1"/>
</dbReference>
<accession>A0A133XUF3</accession>
<evidence type="ECO:0000313" key="2">
    <source>
        <dbReference type="EMBL" id="KXB34553.1"/>
    </source>
</evidence>
<feature type="domain" description="Amidohydrolase-related" evidence="1">
    <location>
        <begin position="70"/>
        <end position="409"/>
    </location>
</feature>
<protein>
    <submittedName>
        <fullName evidence="2">Amidohydrolase family protein</fullName>
    </submittedName>
</protein>
<dbReference type="InterPro" id="IPR011059">
    <property type="entry name" value="Metal-dep_hydrolase_composite"/>
</dbReference>
<dbReference type="InterPro" id="IPR032466">
    <property type="entry name" value="Metal_Hydrolase"/>
</dbReference>
<dbReference type="PATRIC" id="fig|87541.4.peg.1305"/>
<reference evidence="2 3" key="1">
    <citation type="submission" date="2016-01" db="EMBL/GenBank/DDBJ databases">
        <authorList>
            <person name="Oliw E.H."/>
        </authorList>
    </citation>
    <scope>NUCLEOTIDE SEQUENCE [LARGE SCALE GENOMIC DNA]</scope>
    <source>
        <strain evidence="2 3">KA00635</strain>
    </source>
</reference>
<dbReference type="InterPro" id="IPR057744">
    <property type="entry name" value="OTAase-like"/>
</dbReference>
<dbReference type="AlphaFoldDB" id="A0A133XUF3"/>
<dbReference type="InterPro" id="IPR006680">
    <property type="entry name" value="Amidohydro-rel"/>
</dbReference>
<dbReference type="PANTHER" id="PTHR43135:SF3">
    <property type="entry name" value="ALPHA-D-RIBOSE 1-METHYLPHOSPHONATE 5-TRIPHOSPHATE DIPHOSPHATASE"/>
    <property type="match status" value="1"/>
</dbReference>
<sequence length="414" mass="45852">MVKYDQQRNERRRIHMLTLYEHGNLFDGVQEKLLEEAWFLVDEESGRIVERGQGEFEGKCEKRVDLHSHYVMPGLINAHTHITLDPLKMDSGSHNNVIAATVLAVKHLKQGLLSGVTYIRECGSRFDIDITLSKLVASGELEGVPEIMPSGRAYSMTGGHGDSPNFSFLVDSEDEMRHAIRLGMKNGAQNIKLMASGGVMSRDDYMTQPQLSVAEMKVAVEEAHHKGRLVCAHAQGSAGIKNAIEAGVDSVEHCVYPDDEDIQAMLDKGIFVSPTLSACWGIIGRGGQKIRDYQIEQSKVVWEDFIVNINRVWDAGIPITLSTDAGTPCNGLKETAGELELMVTELGRTPFEALMTNYHSAQLMRIDQDYGTLEAGKIADFLILKGNPLEDILAVQEKDKAVYKKGKRVNKEAL</sequence>
<evidence type="ECO:0000259" key="1">
    <source>
        <dbReference type="Pfam" id="PF01979"/>
    </source>
</evidence>
<dbReference type="SUPFAM" id="SSF51556">
    <property type="entry name" value="Metallo-dependent hydrolases"/>
    <property type="match status" value="1"/>
</dbReference>
<dbReference type="CDD" id="cd01299">
    <property type="entry name" value="Met_dep_hydrolase_A"/>
    <property type="match status" value="1"/>
</dbReference>
<dbReference type="GO" id="GO:0016810">
    <property type="term" value="F:hydrolase activity, acting on carbon-nitrogen (but not peptide) bonds"/>
    <property type="evidence" value="ECO:0007669"/>
    <property type="project" value="InterPro"/>
</dbReference>